<dbReference type="EMBL" id="RZIJ01000013">
    <property type="protein sequence ID" value="RUQ68882.1"/>
    <property type="molecule type" value="Genomic_DNA"/>
</dbReference>
<dbReference type="RefSeq" id="WP_127000002.1">
    <property type="nucleotide sequence ID" value="NZ_JBNPXW010000012.1"/>
</dbReference>
<organism evidence="1 2">
    <name type="scientific">Azospirillum doebereinerae</name>
    <dbReference type="NCBI Taxonomy" id="92933"/>
    <lineage>
        <taxon>Bacteria</taxon>
        <taxon>Pseudomonadati</taxon>
        <taxon>Pseudomonadota</taxon>
        <taxon>Alphaproteobacteria</taxon>
        <taxon>Rhodospirillales</taxon>
        <taxon>Azospirillaceae</taxon>
        <taxon>Azospirillum</taxon>
    </lineage>
</organism>
<dbReference type="OrthoDB" id="7307613at2"/>
<sequence>MTKTAFSSEIFSAATLHLDILDQFVGIVQGKLAATDNAFARDSLTDLLANLTEQRDSYMAFAVPMATAA</sequence>
<proteinExistence type="predicted"/>
<gene>
    <name evidence="1" type="ORF">EJ913_17060</name>
</gene>
<dbReference type="AlphaFoldDB" id="A0A433J6T2"/>
<keyword evidence="2" id="KW-1185">Reference proteome</keyword>
<comment type="caution">
    <text evidence="1">The sequence shown here is derived from an EMBL/GenBank/DDBJ whole genome shotgun (WGS) entry which is preliminary data.</text>
</comment>
<name>A0A433J6T2_9PROT</name>
<protein>
    <submittedName>
        <fullName evidence="1">Uncharacterized protein</fullName>
    </submittedName>
</protein>
<evidence type="ECO:0000313" key="2">
    <source>
        <dbReference type="Proteomes" id="UP000280346"/>
    </source>
</evidence>
<accession>A0A433J6T2</accession>
<evidence type="ECO:0000313" key="1">
    <source>
        <dbReference type="EMBL" id="RUQ68882.1"/>
    </source>
</evidence>
<dbReference type="Proteomes" id="UP000280346">
    <property type="component" value="Unassembled WGS sequence"/>
</dbReference>
<reference evidence="1 2" key="1">
    <citation type="submission" date="2018-12" db="EMBL/GenBank/DDBJ databases">
        <authorList>
            <person name="Yang Y."/>
        </authorList>
    </citation>
    <scope>NUCLEOTIDE SEQUENCE [LARGE SCALE GENOMIC DNA]</scope>
    <source>
        <strain evidence="1 2">GSF71</strain>
    </source>
</reference>